<dbReference type="Proteomes" id="UP000228380">
    <property type="component" value="Chromosome 1"/>
</dbReference>
<protein>
    <submittedName>
        <fullName evidence="10">Oleosin 5</fullName>
    </submittedName>
</protein>
<name>A0A8B7BFY9_PHODC</name>
<feature type="transmembrane region" description="Helical" evidence="8">
    <location>
        <begin position="61"/>
        <end position="86"/>
    </location>
</feature>
<evidence type="ECO:0000256" key="8">
    <source>
        <dbReference type="SAM" id="Phobius"/>
    </source>
</evidence>
<evidence type="ECO:0000256" key="6">
    <source>
        <dbReference type="ARBA" id="ARBA00022989"/>
    </source>
</evidence>
<sequence>MAEHGISGTTILYATLSGLAIGGPLLGMMASTLLASLTLLLAASPFLLLFSPIILPAAFMVAASMAGFGLAAALVVVGISALMLALRYARRGAPGAISWMMETLTESRQRVKEEWVDHGGCMQHTVEVLPSEDENVVNRE</sequence>
<dbReference type="PANTHER" id="PTHR33203:SF37">
    <property type="entry name" value="GLYCINE-RICH PROTEIN _ OLEOSIN"/>
    <property type="match status" value="1"/>
</dbReference>
<dbReference type="GO" id="GO:0048608">
    <property type="term" value="P:reproductive structure development"/>
    <property type="evidence" value="ECO:0007669"/>
    <property type="project" value="UniProtKB-ARBA"/>
</dbReference>
<evidence type="ECO:0000256" key="5">
    <source>
        <dbReference type="ARBA" id="ARBA00022692"/>
    </source>
</evidence>
<feature type="transmembrane region" description="Helical" evidence="8">
    <location>
        <begin position="33"/>
        <end position="55"/>
    </location>
</feature>
<dbReference type="GO" id="GO:0019915">
    <property type="term" value="P:lipid storage"/>
    <property type="evidence" value="ECO:0007669"/>
    <property type="project" value="TreeGrafter"/>
</dbReference>
<dbReference type="RefSeq" id="XP_008775902.1">
    <property type="nucleotide sequence ID" value="XM_008777680.2"/>
</dbReference>
<dbReference type="GO" id="GO:0009791">
    <property type="term" value="P:post-embryonic development"/>
    <property type="evidence" value="ECO:0007669"/>
    <property type="project" value="UniProtKB-ARBA"/>
</dbReference>
<evidence type="ECO:0000256" key="3">
    <source>
        <dbReference type="ARBA" id="ARBA00010858"/>
    </source>
</evidence>
<accession>A0A8B7BFY9</accession>
<evidence type="ECO:0000256" key="2">
    <source>
        <dbReference type="ARBA" id="ARBA00004502"/>
    </source>
</evidence>
<evidence type="ECO:0000256" key="7">
    <source>
        <dbReference type="ARBA" id="ARBA00023136"/>
    </source>
</evidence>
<proteinExistence type="inferred from homology"/>
<evidence type="ECO:0000313" key="10">
    <source>
        <dbReference type="RefSeq" id="XP_008775902.1"/>
    </source>
</evidence>
<dbReference type="GeneID" id="103696145"/>
<evidence type="ECO:0000256" key="4">
    <source>
        <dbReference type="ARBA" id="ARBA00022677"/>
    </source>
</evidence>
<gene>
    <name evidence="10" type="primary">LOC103696145</name>
</gene>
<dbReference type="GO" id="GO:0016020">
    <property type="term" value="C:membrane"/>
    <property type="evidence" value="ECO:0007669"/>
    <property type="project" value="UniProtKB-SubCell"/>
</dbReference>
<keyword evidence="9" id="KW-1185">Reference proteome</keyword>
<dbReference type="GO" id="GO:0012511">
    <property type="term" value="C:monolayer-surrounded lipid storage body"/>
    <property type="evidence" value="ECO:0007669"/>
    <property type="project" value="InterPro"/>
</dbReference>
<feature type="transmembrane region" description="Helical" evidence="8">
    <location>
        <begin position="6"/>
        <end position="26"/>
    </location>
</feature>
<comment type="subcellular location">
    <subcellularLocation>
        <location evidence="2">Lipid droplet</location>
    </subcellularLocation>
    <subcellularLocation>
        <location evidence="1">Membrane</location>
        <topology evidence="1">Multi-pass membrane protein</topology>
    </subcellularLocation>
</comment>
<keyword evidence="6 8" id="KW-1133">Transmembrane helix</keyword>
<dbReference type="PANTHER" id="PTHR33203">
    <property type="entry name" value="OLEOSIN"/>
    <property type="match status" value="1"/>
</dbReference>
<evidence type="ECO:0000256" key="1">
    <source>
        <dbReference type="ARBA" id="ARBA00004141"/>
    </source>
</evidence>
<organism evidence="9 10">
    <name type="scientific">Phoenix dactylifera</name>
    <name type="common">Date palm</name>
    <dbReference type="NCBI Taxonomy" id="42345"/>
    <lineage>
        <taxon>Eukaryota</taxon>
        <taxon>Viridiplantae</taxon>
        <taxon>Streptophyta</taxon>
        <taxon>Embryophyta</taxon>
        <taxon>Tracheophyta</taxon>
        <taxon>Spermatophyta</taxon>
        <taxon>Magnoliopsida</taxon>
        <taxon>Liliopsida</taxon>
        <taxon>Arecaceae</taxon>
        <taxon>Coryphoideae</taxon>
        <taxon>Phoeniceae</taxon>
        <taxon>Phoenix</taxon>
    </lineage>
</organism>
<dbReference type="InterPro" id="IPR000136">
    <property type="entry name" value="Oleosin"/>
</dbReference>
<keyword evidence="4" id="KW-0551">Lipid droplet</keyword>
<reference evidence="10" key="2">
    <citation type="submission" date="2025-08" db="UniProtKB">
        <authorList>
            <consortium name="RefSeq"/>
        </authorList>
    </citation>
    <scope>IDENTIFICATION</scope>
    <source>
        <tissue evidence="10">Young leaves</tissue>
    </source>
</reference>
<comment type="similarity">
    <text evidence="3">Belongs to the oleosin family.</text>
</comment>
<reference evidence="9" key="1">
    <citation type="journal article" date="2019" name="Nat. Commun.">
        <title>Genome-wide association mapping of date palm fruit traits.</title>
        <authorList>
            <person name="Hazzouri K.M."/>
            <person name="Gros-Balthazard M."/>
            <person name="Flowers J.M."/>
            <person name="Copetti D."/>
            <person name="Lemansour A."/>
            <person name="Lebrun M."/>
            <person name="Masmoudi K."/>
            <person name="Ferrand S."/>
            <person name="Dhar M.I."/>
            <person name="Fresquez Z.A."/>
            <person name="Rosas U."/>
            <person name="Zhang J."/>
            <person name="Talag J."/>
            <person name="Lee S."/>
            <person name="Kudrna D."/>
            <person name="Powell R.F."/>
            <person name="Leitch I.J."/>
            <person name="Krueger R.R."/>
            <person name="Wing R.A."/>
            <person name="Amiri K.M.A."/>
            <person name="Purugganan M.D."/>
        </authorList>
    </citation>
    <scope>NUCLEOTIDE SEQUENCE [LARGE SCALE GENOMIC DNA]</scope>
    <source>
        <strain evidence="9">cv. Khalas</strain>
    </source>
</reference>
<keyword evidence="5 8" id="KW-0812">Transmembrane</keyword>
<dbReference type="Pfam" id="PF01277">
    <property type="entry name" value="Oleosin"/>
    <property type="match status" value="1"/>
</dbReference>
<evidence type="ECO:0000313" key="9">
    <source>
        <dbReference type="Proteomes" id="UP000228380"/>
    </source>
</evidence>
<keyword evidence="7 8" id="KW-0472">Membrane</keyword>
<dbReference type="AlphaFoldDB" id="A0A8B7BFY9"/>
<dbReference type="OrthoDB" id="1428009at2759"/>
<dbReference type="KEGG" id="pda:103696145"/>